<evidence type="ECO:0000313" key="2">
    <source>
        <dbReference type="EMBL" id="AUR50800.1"/>
    </source>
</evidence>
<feature type="transmembrane region" description="Helical" evidence="1">
    <location>
        <begin position="147"/>
        <end position="167"/>
    </location>
</feature>
<dbReference type="Proteomes" id="UP000236655">
    <property type="component" value="Chromosome"/>
</dbReference>
<sequence length="330" mass="37761">MTELQNKRQHRSFLSQLKEMNLLDFNKFIFNHLILHLFKTETILPFIIAACVIGFSVIAQASRFIFIPQTSIAAYASFFIFTLIVSLITLIIYPVTIIFIVNFIGSYIKGTSSLKFTIKITMLVASFIAGIIVFTNQNVSWSQKIQIVIIWIALYFVLSSLYLTHLTHNSIFKLSKIKIIFLAVVAITMSRPLMLIYLHMSEAINFTSINSQTYLPAGNCALLRNLDGNDRISDDNSIFNNKKYYLELPNNQGCYIYGNTIRYSFAYDFVLLVKKNIQPVISQKGTEYNEYVRLSCYAGNCYSQNHIFYKASEDLYAELLAQGAKLDHPL</sequence>
<feature type="transmembrane region" description="Helical" evidence="1">
    <location>
        <begin position="43"/>
        <end position="66"/>
    </location>
</feature>
<dbReference type="AlphaFoldDB" id="A0A2I7N2X8"/>
<keyword evidence="1" id="KW-0812">Transmembrane</keyword>
<feature type="transmembrane region" description="Helical" evidence="1">
    <location>
        <begin position="179"/>
        <end position="200"/>
    </location>
</feature>
<keyword evidence="1" id="KW-0472">Membrane</keyword>
<feature type="transmembrane region" description="Helical" evidence="1">
    <location>
        <begin position="116"/>
        <end position="135"/>
    </location>
</feature>
<reference evidence="3" key="1">
    <citation type="submission" date="2017-11" db="EMBL/GenBank/DDBJ databases">
        <authorList>
            <person name="Chan K.G."/>
            <person name="Lee L.S."/>
        </authorList>
    </citation>
    <scope>NUCLEOTIDE SEQUENCE [LARGE SCALE GENOMIC DNA]</scope>
    <source>
        <strain evidence="3">DSM 100970</strain>
    </source>
</reference>
<keyword evidence="3" id="KW-1185">Reference proteome</keyword>
<keyword evidence="1" id="KW-1133">Transmembrane helix</keyword>
<proteinExistence type="predicted"/>
<dbReference type="KEGG" id="nba:CUN60_00305"/>
<gene>
    <name evidence="2" type="ORF">CUN60_00305</name>
</gene>
<dbReference type="EMBL" id="CP024847">
    <property type="protein sequence ID" value="AUR50800.1"/>
    <property type="molecule type" value="Genomic_DNA"/>
</dbReference>
<evidence type="ECO:0000256" key="1">
    <source>
        <dbReference type="SAM" id="Phobius"/>
    </source>
</evidence>
<evidence type="ECO:0000313" key="3">
    <source>
        <dbReference type="Proteomes" id="UP000236655"/>
    </source>
</evidence>
<organism evidence="2 3">
    <name type="scientific">Aquella oligotrophica</name>
    <dbReference type="NCBI Taxonomy" id="2067065"/>
    <lineage>
        <taxon>Bacteria</taxon>
        <taxon>Pseudomonadati</taxon>
        <taxon>Pseudomonadota</taxon>
        <taxon>Betaproteobacteria</taxon>
        <taxon>Neisseriales</taxon>
        <taxon>Neisseriaceae</taxon>
        <taxon>Aquella</taxon>
    </lineage>
</organism>
<feature type="transmembrane region" description="Helical" evidence="1">
    <location>
        <begin position="72"/>
        <end position="104"/>
    </location>
</feature>
<dbReference type="RefSeq" id="WP_102950100.1">
    <property type="nucleotide sequence ID" value="NZ_CP024847.1"/>
</dbReference>
<protein>
    <submittedName>
        <fullName evidence="2">Uncharacterized protein</fullName>
    </submittedName>
</protein>
<accession>A0A2I7N2X8</accession>
<name>A0A2I7N2X8_9NEIS</name>